<name>D2VRQ7_NAEGR</name>
<dbReference type="PANTHER" id="PTHR10762:SF2">
    <property type="entry name" value="2-(3-AMINO-3-CARBOXYPROPYL)HISTIDINE SYNTHASE SUBUNIT 2"/>
    <property type="match status" value="1"/>
</dbReference>
<dbReference type="FunCoup" id="D2VRQ7">
    <property type="interactions" value="617"/>
</dbReference>
<evidence type="ECO:0000256" key="6">
    <source>
        <dbReference type="ARBA" id="ARBA00023014"/>
    </source>
</evidence>
<sequence>MSAITNDGSSIIQQEVSVSSSSQGTYRCLSRHLDEYSVEQFDACYKIKESVDIIIKNGFKNVALQFPDELLSDASLVSFQLKYYYSKYKLASSSSEENSTEKQSEPLIGDIEDFSNHSSLSLLSQLSIDSEFSKKAYDTEYLRVYVLGDTSYGSCCVDEVGAQHMLCDFIIHYGNACLQPVKRTPVYHVFGMNYKLDINQCLENLNKFVDENSEGEVIVIYDLVNYERIKKELIPLVTSDRVIFSRLYDSRVLQNVSESTVTEIGENENKISNQIFPKPSEKARFFFIGELGSFITQFMVEHNTHTFKVYSAYKNKIESDGSGTISRTLGRRFAMVQKAKESQVFGILVATVSVENYLKMVEYVKRLIIDNNRKFYLFFVGKLNVPKLANFMEIDMFVLIGCSQNSLIESREYVKPIITPFELELALKYGKEWTGYYQLDFNRIFEDDNCCSEEPISNEETEEDRYEVSLMSGSVYRVGKSTASSKEVLLSKDDGKSLILQQQQQNQLMETQYTPSMLYLKSRTYKGLGQDAEDEDESANSQTFATIEKGKTGIASNYVDEPKLK</sequence>
<evidence type="ECO:0000256" key="4">
    <source>
        <dbReference type="ARBA" id="ARBA00022723"/>
    </source>
</evidence>
<dbReference type="GO" id="GO:0046872">
    <property type="term" value="F:metal ion binding"/>
    <property type="evidence" value="ECO:0007669"/>
    <property type="project" value="UniProtKB-KW"/>
</dbReference>
<dbReference type="InParanoid" id="D2VRQ7"/>
<dbReference type="AlphaFoldDB" id="D2VRQ7"/>
<dbReference type="OrthoDB" id="449241at2759"/>
<comment type="similarity">
    <text evidence="3 7">Belongs to the DPH1/DPH2 family. DPH2 subfamily.</text>
</comment>
<evidence type="ECO:0000256" key="7">
    <source>
        <dbReference type="RuleBase" id="RU364133"/>
    </source>
</evidence>
<dbReference type="InterPro" id="IPR010014">
    <property type="entry name" value="DHP2"/>
</dbReference>
<dbReference type="eggNOG" id="KOG2648">
    <property type="taxonomic scope" value="Eukaryota"/>
</dbReference>
<reference evidence="9 10" key="1">
    <citation type="journal article" date="2010" name="Cell">
        <title>The genome of Naegleria gruberi illuminates early eukaryotic versatility.</title>
        <authorList>
            <person name="Fritz-Laylin L.K."/>
            <person name="Prochnik S.E."/>
            <person name="Ginger M.L."/>
            <person name="Dacks J.B."/>
            <person name="Carpenter M.L."/>
            <person name="Field M.C."/>
            <person name="Kuo A."/>
            <person name="Paredez A."/>
            <person name="Chapman J."/>
            <person name="Pham J."/>
            <person name="Shu S."/>
            <person name="Neupane R."/>
            <person name="Cipriano M."/>
            <person name="Mancuso J."/>
            <person name="Tu H."/>
            <person name="Salamov A."/>
            <person name="Lindquist E."/>
            <person name="Shapiro H."/>
            <person name="Lucas S."/>
            <person name="Grigoriev I.V."/>
            <person name="Cande W.Z."/>
            <person name="Fulton C."/>
            <person name="Rokhsar D.S."/>
            <person name="Dawson S.C."/>
        </authorList>
    </citation>
    <scope>NUCLEOTIDE SEQUENCE [LARGE SCALE GENOMIC DNA]</scope>
    <source>
        <strain evidence="9 10">NEG-M</strain>
    </source>
</reference>
<dbReference type="STRING" id="5762.D2VRQ7"/>
<evidence type="ECO:0000256" key="1">
    <source>
        <dbReference type="ARBA" id="ARBA00001966"/>
    </source>
</evidence>
<dbReference type="EMBL" id="GG738892">
    <property type="protein sequence ID" value="EFC40433.1"/>
    <property type="molecule type" value="Genomic_DNA"/>
</dbReference>
<feature type="region of interest" description="Disordered" evidence="8">
    <location>
        <begin position="529"/>
        <end position="565"/>
    </location>
</feature>
<comment type="cofactor">
    <cofactor evidence="1">
        <name>[4Fe-4S] cluster</name>
        <dbReference type="ChEBI" id="CHEBI:49883"/>
    </cofactor>
</comment>
<dbReference type="SFLD" id="SFLDS00032">
    <property type="entry name" value="Radical_SAM_3-amino-3-carboxyp"/>
    <property type="match status" value="1"/>
</dbReference>
<keyword evidence="4 7" id="KW-0479">Metal-binding</keyword>
<dbReference type="Gene3D" id="3.40.50.11860">
    <property type="entry name" value="Diphthamide synthesis DPH1/DPH2 domain 3"/>
    <property type="match status" value="1"/>
</dbReference>
<evidence type="ECO:0000313" key="9">
    <source>
        <dbReference type="EMBL" id="EFC40433.1"/>
    </source>
</evidence>
<organism evidence="10">
    <name type="scientific">Naegleria gruberi</name>
    <name type="common">Amoeba</name>
    <dbReference type="NCBI Taxonomy" id="5762"/>
    <lineage>
        <taxon>Eukaryota</taxon>
        <taxon>Discoba</taxon>
        <taxon>Heterolobosea</taxon>
        <taxon>Tetramitia</taxon>
        <taxon>Eutetramitia</taxon>
        <taxon>Vahlkampfiidae</taxon>
        <taxon>Naegleria</taxon>
    </lineage>
</organism>
<dbReference type="KEGG" id="ngr:NAEGRDRAFT_71670"/>
<dbReference type="Proteomes" id="UP000006671">
    <property type="component" value="Unassembled WGS sequence"/>
</dbReference>
<dbReference type="PANTHER" id="PTHR10762">
    <property type="entry name" value="DIPHTHAMIDE BIOSYNTHESIS PROTEIN"/>
    <property type="match status" value="1"/>
</dbReference>
<evidence type="ECO:0000313" key="10">
    <source>
        <dbReference type="Proteomes" id="UP000006671"/>
    </source>
</evidence>
<accession>D2VRQ7</accession>
<dbReference type="SFLD" id="SFLDG01121">
    <property type="entry name" value="Diphthamide_biosynthesis"/>
    <property type="match status" value="1"/>
</dbReference>
<dbReference type="NCBIfam" id="TIGR00322">
    <property type="entry name" value="diphth2_R"/>
    <property type="match status" value="1"/>
</dbReference>
<dbReference type="OMA" id="QIWNENH"/>
<keyword evidence="5 7" id="KW-0408">Iron</keyword>
<keyword evidence="6 7" id="KW-0411">Iron-sulfur</keyword>
<dbReference type="GeneID" id="8851005"/>
<gene>
    <name evidence="9" type="ORF">NAEGRDRAFT_71670</name>
</gene>
<dbReference type="InterPro" id="IPR016435">
    <property type="entry name" value="DPH1/DPH2"/>
</dbReference>
<dbReference type="GO" id="GO:0090560">
    <property type="term" value="F:2-(3-amino-3-carboxypropyl)histidine synthase activity"/>
    <property type="evidence" value="ECO:0007669"/>
    <property type="project" value="InterPro"/>
</dbReference>
<comment type="pathway">
    <text evidence="2 7">Protein modification; peptidyl-diphthamide biosynthesis.</text>
</comment>
<dbReference type="NCBIfam" id="TIGR00272">
    <property type="entry name" value="DPH2"/>
    <property type="match status" value="1"/>
</dbReference>
<dbReference type="GO" id="GO:0051536">
    <property type="term" value="F:iron-sulfur cluster binding"/>
    <property type="evidence" value="ECO:0007669"/>
    <property type="project" value="UniProtKB-KW"/>
</dbReference>
<evidence type="ECO:0000256" key="8">
    <source>
        <dbReference type="SAM" id="MobiDB-lite"/>
    </source>
</evidence>
<evidence type="ECO:0000256" key="3">
    <source>
        <dbReference type="ARBA" id="ARBA00006179"/>
    </source>
</evidence>
<dbReference type="VEuPathDB" id="AmoebaDB:NAEGRDRAFT_71670"/>
<dbReference type="InterPro" id="IPR042265">
    <property type="entry name" value="DPH1/DPH2_3"/>
</dbReference>
<keyword evidence="10" id="KW-1185">Reference proteome</keyword>
<dbReference type="GO" id="GO:0017183">
    <property type="term" value="P:protein histidyl modification to diphthamide"/>
    <property type="evidence" value="ECO:0007669"/>
    <property type="project" value="UniProtKB-UniPathway"/>
</dbReference>
<evidence type="ECO:0000256" key="5">
    <source>
        <dbReference type="ARBA" id="ARBA00023004"/>
    </source>
</evidence>
<dbReference type="UniPathway" id="UPA00559"/>
<evidence type="ECO:0000256" key="2">
    <source>
        <dbReference type="ARBA" id="ARBA00005156"/>
    </source>
</evidence>
<comment type="function">
    <text evidence="7">Required for the first step of diphthamide biosynthesis, a post-translational modification of histidine which occurs in elongation factor 2. DPH1 and DPH2 transfer a 3-amino-3-carboxypropyl (ACP) group from S-adenosyl-L-methionine (SAM) to a histidine residue, the reaction is assisted by a reduction system comprising DPH3 and a NADH-dependent reductase. Facilitates the reduction of the catalytic iron-sulfur cluster found in the DPH1 subunit.</text>
</comment>
<dbReference type="RefSeq" id="XP_002673177.1">
    <property type="nucleotide sequence ID" value="XM_002673131.1"/>
</dbReference>
<dbReference type="FunFam" id="3.40.50.11860:FF:000001">
    <property type="entry name" value="2-(3-amino-3-carboxypropyl)histidine synthase subunit 2"/>
    <property type="match status" value="1"/>
</dbReference>
<dbReference type="Pfam" id="PF01866">
    <property type="entry name" value="Diphthamide_syn"/>
    <property type="match status" value="1"/>
</dbReference>
<protein>
    <recommendedName>
        <fullName evidence="7">2-(3-amino-3-carboxypropyl)histidine synthase subunit 2</fullName>
    </recommendedName>
</protein>
<dbReference type="Gene3D" id="3.40.50.11840">
    <property type="entry name" value="Diphthamide synthesis DPH1/DPH2 domain 1"/>
    <property type="match status" value="1"/>
</dbReference>
<proteinExistence type="inferred from homology"/>
<dbReference type="InterPro" id="IPR042263">
    <property type="entry name" value="DPH1/DPH2_1"/>
</dbReference>